<organism evidence="5 6">
    <name type="scientific">Catenovulum maritimum</name>
    <dbReference type="NCBI Taxonomy" id="1513271"/>
    <lineage>
        <taxon>Bacteria</taxon>
        <taxon>Pseudomonadati</taxon>
        <taxon>Pseudomonadota</taxon>
        <taxon>Gammaproteobacteria</taxon>
        <taxon>Alteromonadales</taxon>
        <taxon>Alteromonadaceae</taxon>
        <taxon>Catenovulum</taxon>
    </lineage>
</organism>
<dbReference type="InterPro" id="IPR018062">
    <property type="entry name" value="HTH_AraC-typ_CS"/>
</dbReference>
<dbReference type="Gene3D" id="1.10.10.60">
    <property type="entry name" value="Homeodomain-like"/>
    <property type="match status" value="1"/>
</dbReference>
<comment type="caution">
    <text evidence="5">The sequence shown here is derived from an EMBL/GenBank/DDBJ whole genome shotgun (WGS) entry which is preliminary data.</text>
</comment>
<name>A0A0J8GMB2_9ALTE</name>
<sequence length="345" mass="39734">MPISSTFTQDELLQKVKAAGFRQTRVCFSESAQSVKALSGQLSFEELAAGLSLHVADAFEVLTGEINSTLEVGISINFLLEGEVHYAIDGTEFKFSAKPSPLTFVSIINKPSEFKRFFNKGNKVKKLNVFMTKEWLLSRCKCQQDLEQLNTIFEQQKLVFDWSIDEVRETSELNTKMLISNLINHLFEVNQSDNFHSQLLAEQLAFRLISANYSKLIKEHQRLSETAENPKIERKEGQTKYEAKLESLLEQNLSLTELERYLGSSISTLQRYFKIRYGMTLKQYIRWKKLELARNALLFDNKTIGEAAYIAGYNHTSNFVTAFKNQFDLTPKQLRESYIENHEAF</sequence>
<feature type="domain" description="HTH araC/xylS-type" evidence="4">
    <location>
        <begin position="239"/>
        <end position="337"/>
    </location>
</feature>
<dbReference type="RefSeq" id="WP_048695147.1">
    <property type="nucleotide sequence ID" value="NZ_KQ130506.1"/>
</dbReference>
<evidence type="ECO:0000259" key="4">
    <source>
        <dbReference type="PROSITE" id="PS01124"/>
    </source>
</evidence>
<dbReference type="PROSITE" id="PS01124">
    <property type="entry name" value="HTH_ARAC_FAMILY_2"/>
    <property type="match status" value="1"/>
</dbReference>
<dbReference type="GO" id="GO:0003700">
    <property type="term" value="F:DNA-binding transcription factor activity"/>
    <property type="evidence" value="ECO:0007669"/>
    <property type="project" value="InterPro"/>
</dbReference>
<keyword evidence="6" id="KW-1185">Reference proteome</keyword>
<evidence type="ECO:0000313" key="5">
    <source>
        <dbReference type="EMBL" id="KMT63972.1"/>
    </source>
</evidence>
<keyword evidence="3" id="KW-0804">Transcription</keyword>
<evidence type="ECO:0000313" key="6">
    <source>
        <dbReference type="Proteomes" id="UP000037600"/>
    </source>
</evidence>
<dbReference type="AlphaFoldDB" id="A0A0J8GMB2"/>
<evidence type="ECO:0000256" key="3">
    <source>
        <dbReference type="ARBA" id="ARBA00023163"/>
    </source>
</evidence>
<dbReference type="STRING" id="1513271.XM47_16815"/>
<dbReference type="InterPro" id="IPR053142">
    <property type="entry name" value="PchR_regulatory_protein"/>
</dbReference>
<proteinExistence type="predicted"/>
<dbReference type="PANTHER" id="PTHR47893">
    <property type="entry name" value="REGULATORY PROTEIN PCHR"/>
    <property type="match status" value="1"/>
</dbReference>
<gene>
    <name evidence="5" type="ORF">XM47_16815</name>
</gene>
<dbReference type="Proteomes" id="UP000037600">
    <property type="component" value="Unassembled WGS sequence"/>
</dbReference>
<dbReference type="Pfam" id="PF12833">
    <property type="entry name" value="HTH_18"/>
    <property type="match status" value="1"/>
</dbReference>
<dbReference type="PROSITE" id="PS00041">
    <property type="entry name" value="HTH_ARAC_FAMILY_1"/>
    <property type="match status" value="1"/>
</dbReference>
<accession>A0A0J8GMB2</accession>
<protein>
    <recommendedName>
        <fullName evidence="4">HTH araC/xylS-type domain-containing protein</fullName>
    </recommendedName>
</protein>
<keyword evidence="2" id="KW-0238">DNA-binding</keyword>
<evidence type="ECO:0000256" key="1">
    <source>
        <dbReference type="ARBA" id="ARBA00023015"/>
    </source>
</evidence>
<keyword evidence="1" id="KW-0805">Transcription regulation</keyword>
<dbReference type="InterPro" id="IPR009057">
    <property type="entry name" value="Homeodomain-like_sf"/>
</dbReference>
<dbReference type="GO" id="GO:0043565">
    <property type="term" value="F:sequence-specific DNA binding"/>
    <property type="evidence" value="ECO:0007669"/>
    <property type="project" value="InterPro"/>
</dbReference>
<dbReference type="SUPFAM" id="SSF46689">
    <property type="entry name" value="Homeodomain-like"/>
    <property type="match status" value="2"/>
</dbReference>
<dbReference type="PANTHER" id="PTHR47893:SF1">
    <property type="entry name" value="REGULATORY PROTEIN PCHR"/>
    <property type="match status" value="1"/>
</dbReference>
<dbReference type="EMBL" id="LAZL01000035">
    <property type="protein sequence ID" value="KMT63972.1"/>
    <property type="molecule type" value="Genomic_DNA"/>
</dbReference>
<reference evidence="5 6" key="1">
    <citation type="submission" date="2015-04" db="EMBL/GenBank/DDBJ databases">
        <title>Draft Genome Sequence of the Novel Agar-Digesting Marine Bacterium Q1.</title>
        <authorList>
            <person name="Li Y."/>
            <person name="Li D."/>
            <person name="Chen G."/>
            <person name="Du Z."/>
        </authorList>
    </citation>
    <scope>NUCLEOTIDE SEQUENCE [LARGE SCALE GENOMIC DNA]</scope>
    <source>
        <strain evidence="5 6">Q1</strain>
    </source>
</reference>
<dbReference type="InterPro" id="IPR018060">
    <property type="entry name" value="HTH_AraC"/>
</dbReference>
<evidence type="ECO:0000256" key="2">
    <source>
        <dbReference type="ARBA" id="ARBA00023125"/>
    </source>
</evidence>
<dbReference type="SMART" id="SM00342">
    <property type="entry name" value="HTH_ARAC"/>
    <property type="match status" value="1"/>
</dbReference>